<dbReference type="RefSeq" id="WP_274358838.1">
    <property type="nucleotide sequence ID" value="NZ_CP118101.1"/>
</dbReference>
<dbReference type="InterPro" id="IPR011060">
    <property type="entry name" value="RibuloseP-bd_barrel"/>
</dbReference>
<dbReference type="EMBL" id="CP118101">
    <property type="protein sequence ID" value="WDH81227.1"/>
    <property type="molecule type" value="Genomic_DNA"/>
</dbReference>
<keyword evidence="6 9" id="KW-0822">Tryptophan biosynthesis</keyword>
<dbReference type="EC" id="5.3.1.24" evidence="3 9"/>
<dbReference type="InterPro" id="IPR044643">
    <property type="entry name" value="TrpF_fam"/>
</dbReference>
<dbReference type="PANTHER" id="PTHR42894:SF1">
    <property type="entry name" value="N-(5'-PHOSPHORIBOSYL)ANTHRANILATE ISOMERASE"/>
    <property type="match status" value="1"/>
</dbReference>
<evidence type="ECO:0000313" key="11">
    <source>
        <dbReference type="EMBL" id="WDH81227.1"/>
    </source>
</evidence>
<dbReference type="InterPro" id="IPR001240">
    <property type="entry name" value="PRAI_dom"/>
</dbReference>
<comment type="pathway">
    <text evidence="2 9">Amino-acid biosynthesis; L-tryptophan biosynthesis; L-tryptophan from chorismate: step 3/5.</text>
</comment>
<organism evidence="11 12">
    <name type="scientific">Paenibacillus urinalis</name>
    <dbReference type="NCBI Taxonomy" id="521520"/>
    <lineage>
        <taxon>Bacteria</taxon>
        <taxon>Bacillati</taxon>
        <taxon>Bacillota</taxon>
        <taxon>Bacilli</taxon>
        <taxon>Bacillales</taxon>
        <taxon>Paenibacillaceae</taxon>
        <taxon>Paenibacillus</taxon>
    </lineage>
</organism>
<comment type="catalytic activity">
    <reaction evidence="1 9">
        <text>N-(5-phospho-beta-D-ribosyl)anthranilate = 1-(2-carboxyphenylamino)-1-deoxy-D-ribulose 5-phosphate</text>
        <dbReference type="Rhea" id="RHEA:21540"/>
        <dbReference type="ChEBI" id="CHEBI:18277"/>
        <dbReference type="ChEBI" id="CHEBI:58613"/>
        <dbReference type="EC" id="5.3.1.24"/>
    </reaction>
</comment>
<evidence type="ECO:0000256" key="6">
    <source>
        <dbReference type="ARBA" id="ARBA00022822"/>
    </source>
</evidence>
<keyword evidence="8 9" id="KW-0413">Isomerase</keyword>
<evidence type="ECO:0000313" key="12">
    <source>
        <dbReference type="Proteomes" id="UP001220962"/>
    </source>
</evidence>
<evidence type="ECO:0000256" key="5">
    <source>
        <dbReference type="ARBA" id="ARBA00022605"/>
    </source>
</evidence>
<sequence length="228" mass="25129">MTVQQAKPLLKICGLQDVEVLKSMKHLTVDFIGFVFAKSRRQVSAEHAAQLCNVLNEWEAVPSPRSAGVFVNPDWEELTAVLDQAPLDVIQLHGQESPDFCQKVREVFGVQVFKAFSIHDNQIPGISALEQLNPYKGKVDAILLDTYDGVYGGGSGKTFAWEKSLPYQQWADRTGIPLFVAGGLDAENVNELVRRFAPDGVDVSSGVETDGHKDIVKMTAFVERVKKA</sequence>
<evidence type="ECO:0000259" key="10">
    <source>
        <dbReference type="Pfam" id="PF00697"/>
    </source>
</evidence>
<reference evidence="11" key="1">
    <citation type="submission" date="2023-02" db="EMBL/GenBank/DDBJ databases">
        <title>Pathogen: clinical or host-associated sample.</title>
        <authorList>
            <person name="Hergert J."/>
            <person name="Casey R."/>
            <person name="Wagner J."/>
            <person name="Young E.L."/>
            <person name="Oakeson K.F."/>
        </authorList>
    </citation>
    <scope>NUCLEOTIDE SEQUENCE</scope>
    <source>
        <strain evidence="11">2022CK-00830</strain>
    </source>
</reference>
<evidence type="ECO:0000256" key="2">
    <source>
        <dbReference type="ARBA" id="ARBA00004664"/>
    </source>
</evidence>
<gene>
    <name evidence="9" type="primary">trpF</name>
    <name evidence="11" type="ORF">PUW23_17020</name>
</gene>
<dbReference type="Proteomes" id="UP001220962">
    <property type="component" value="Chromosome"/>
</dbReference>
<proteinExistence type="inferred from homology"/>
<comment type="similarity">
    <text evidence="9">Belongs to the TrpF family.</text>
</comment>
<dbReference type="Pfam" id="PF00697">
    <property type="entry name" value="PRAI"/>
    <property type="match status" value="1"/>
</dbReference>
<dbReference type="SUPFAM" id="SSF51366">
    <property type="entry name" value="Ribulose-phoshate binding barrel"/>
    <property type="match status" value="1"/>
</dbReference>
<protein>
    <recommendedName>
        <fullName evidence="4 9">N-(5'-phosphoribosyl)anthranilate isomerase</fullName>
        <shortName evidence="9">PRAI</shortName>
        <ecNumber evidence="3 9">5.3.1.24</ecNumber>
    </recommendedName>
</protein>
<dbReference type="PANTHER" id="PTHR42894">
    <property type="entry name" value="N-(5'-PHOSPHORIBOSYL)ANTHRANILATE ISOMERASE"/>
    <property type="match status" value="1"/>
</dbReference>
<evidence type="ECO:0000256" key="4">
    <source>
        <dbReference type="ARBA" id="ARBA00022272"/>
    </source>
</evidence>
<dbReference type="HAMAP" id="MF_00135">
    <property type="entry name" value="PRAI"/>
    <property type="match status" value="1"/>
</dbReference>
<evidence type="ECO:0000256" key="3">
    <source>
        <dbReference type="ARBA" id="ARBA00012572"/>
    </source>
</evidence>
<evidence type="ECO:0000256" key="7">
    <source>
        <dbReference type="ARBA" id="ARBA00023141"/>
    </source>
</evidence>
<name>A0AAX3MVD4_9BACL</name>
<dbReference type="GO" id="GO:0004640">
    <property type="term" value="F:phosphoribosylanthranilate isomerase activity"/>
    <property type="evidence" value="ECO:0007669"/>
    <property type="project" value="UniProtKB-UniRule"/>
</dbReference>
<keyword evidence="7 9" id="KW-0057">Aromatic amino acid biosynthesis</keyword>
<keyword evidence="5 9" id="KW-0028">Amino-acid biosynthesis</keyword>
<dbReference type="GO" id="GO:0000162">
    <property type="term" value="P:L-tryptophan biosynthetic process"/>
    <property type="evidence" value="ECO:0007669"/>
    <property type="project" value="UniProtKB-UniRule"/>
</dbReference>
<feature type="domain" description="N-(5'phosphoribosyl) anthranilate isomerase (PRAI)" evidence="10">
    <location>
        <begin position="10"/>
        <end position="223"/>
    </location>
</feature>
<dbReference type="Gene3D" id="3.20.20.70">
    <property type="entry name" value="Aldolase class I"/>
    <property type="match status" value="1"/>
</dbReference>
<evidence type="ECO:0000256" key="8">
    <source>
        <dbReference type="ARBA" id="ARBA00023235"/>
    </source>
</evidence>
<evidence type="ECO:0000256" key="1">
    <source>
        <dbReference type="ARBA" id="ARBA00001164"/>
    </source>
</evidence>
<evidence type="ECO:0000256" key="9">
    <source>
        <dbReference type="HAMAP-Rule" id="MF_00135"/>
    </source>
</evidence>
<accession>A0AAX3MVD4</accession>
<dbReference type="CDD" id="cd00405">
    <property type="entry name" value="PRAI"/>
    <property type="match status" value="1"/>
</dbReference>
<dbReference type="AlphaFoldDB" id="A0AAX3MVD4"/>
<dbReference type="InterPro" id="IPR013785">
    <property type="entry name" value="Aldolase_TIM"/>
</dbReference>